<dbReference type="OrthoDB" id="1470350at2759"/>
<comment type="caution">
    <text evidence="4">The sequence shown here is derived from an EMBL/GenBank/DDBJ whole genome shotgun (WGS) entry which is preliminary data.</text>
</comment>
<dbReference type="GO" id="GO:0005506">
    <property type="term" value="F:iron ion binding"/>
    <property type="evidence" value="ECO:0007669"/>
    <property type="project" value="InterPro"/>
</dbReference>
<dbReference type="PANTHER" id="PTHR24305">
    <property type="entry name" value="CYTOCHROME P450"/>
    <property type="match status" value="1"/>
</dbReference>
<keyword evidence="5" id="KW-1185">Reference proteome</keyword>
<dbReference type="Pfam" id="PF00067">
    <property type="entry name" value="p450"/>
    <property type="match status" value="1"/>
</dbReference>
<proteinExistence type="predicted"/>
<organism evidence="4 5">
    <name type="scientific">Serendipita indica (strain DSM 11827)</name>
    <name type="common">Root endophyte fungus</name>
    <name type="synonym">Piriformospora indica</name>
    <dbReference type="NCBI Taxonomy" id="1109443"/>
    <lineage>
        <taxon>Eukaryota</taxon>
        <taxon>Fungi</taxon>
        <taxon>Dikarya</taxon>
        <taxon>Basidiomycota</taxon>
        <taxon>Agaricomycotina</taxon>
        <taxon>Agaricomycetes</taxon>
        <taxon>Sebacinales</taxon>
        <taxon>Serendipitaceae</taxon>
        <taxon>Serendipita</taxon>
    </lineage>
</organism>
<protein>
    <submittedName>
        <fullName evidence="4">Related to cytochrome P450 monooxygenase, putative-Aspergillus clavatus</fullName>
    </submittedName>
</protein>
<evidence type="ECO:0000256" key="2">
    <source>
        <dbReference type="PIRSR" id="PIRSR602401-1"/>
    </source>
</evidence>
<accession>G4TEB7</accession>
<dbReference type="PANTHER" id="PTHR24305:SF223">
    <property type="entry name" value="CYTOCHROME P450-DIT2"/>
    <property type="match status" value="1"/>
</dbReference>
<reference evidence="4 5" key="1">
    <citation type="journal article" date="2011" name="PLoS Pathog.">
        <title>Endophytic Life Strategies Decoded by Genome and Transcriptome Analyses of the Mutualistic Root Symbiont Piriformospora indica.</title>
        <authorList>
            <person name="Zuccaro A."/>
            <person name="Lahrmann U."/>
            <person name="Guldener U."/>
            <person name="Langen G."/>
            <person name="Pfiffi S."/>
            <person name="Biedenkopf D."/>
            <person name="Wong P."/>
            <person name="Samans B."/>
            <person name="Grimm C."/>
            <person name="Basiewicz M."/>
            <person name="Murat C."/>
            <person name="Martin F."/>
            <person name="Kogel K.H."/>
        </authorList>
    </citation>
    <scope>NUCLEOTIDE SEQUENCE [LARGE SCALE GENOMIC DNA]</scope>
    <source>
        <strain evidence="4 5">DSM 11827</strain>
    </source>
</reference>
<dbReference type="PRINTS" id="PR00463">
    <property type="entry name" value="EP450I"/>
</dbReference>
<evidence type="ECO:0000256" key="1">
    <source>
        <dbReference type="ARBA" id="ARBA00005179"/>
    </source>
</evidence>
<comment type="pathway">
    <text evidence="1">Secondary metabolite biosynthesis.</text>
</comment>
<evidence type="ECO:0000256" key="3">
    <source>
        <dbReference type="SAM" id="MobiDB-lite"/>
    </source>
</evidence>
<feature type="binding site" description="axial binding residue" evidence="2">
    <location>
        <position position="557"/>
    </location>
    <ligand>
        <name>heme</name>
        <dbReference type="ChEBI" id="CHEBI:30413"/>
    </ligand>
    <ligandPart>
        <name>Fe</name>
        <dbReference type="ChEBI" id="CHEBI:18248"/>
    </ligandPart>
</feature>
<keyword evidence="2" id="KW-0408">Iron</keyword>
<dbReference type="InterPro" id="IPR001128">
    <property type="entry name" value="Cyt_P450"/>
</dbReference>
<dbReference type="Gene3D" id="1.10.630.10">
    <property type="entry name" value="Cytochrome P450"/>
    <property type="match status" value="1"/>
</dbReference>
<dbReference type="AlphaFoldDB" id="G4TEB7"/>
<dbReference type="GO" id="GO:0016705">
    <property type="term" value="F:oxidoreductase activity, acting on paired donors, with incorporation or reduction of molecular oxygen"/>
    <property type="evidence" value="ECO:0007669"/>
    <property type="project" value="InterPro"/>
</dbReference>
<dbReference type="InterPro" id="IPR050121">
    <property type="entry name" value="Cytochrome_P450_monoxygenase"/>
</dbReference>
<dbReference type="InterPro" id="IPR036396">
    <property type="entry name" value="Cyt_P450_sf"/>
</dbReference>
<feature type="region of interest" description="Disordered" evidence="3">
    <location>
        <begin position="521"/>
        <end position="540"/>
    </location>
</feature>
<evidence type="ECO:0000313" key="5">
    <source>
        <dbReference type="Proteomes" id="UP000007148"/>
    </source>
</evidence>
<name>G4TEB7_SERID</name>
<keyword evidence="4" id="KW-0503">Monooxygenase</keyword>
<dbReference type="InParanoid" id="G4TEB7"/>
<dbReference type="STRING" id="1109443.G4TEB7"/>
<keyword evidence="4" id="KW-0560">Oxidoreductase</keyword>
<dbReference type="GO" id="GO:0020037">
    <property type="term" value="F:heme binding"/>
    <property type="evidence" value="ECO:0007669"/>
    <property type="project" value="InterPro"/>
</dbReference>
<dbReference type="SUPFAM" id="SSF48264">
    <property type="entry name" value="Cytochrome P450"/>
    <property type="match status" value="1"/>
</dbReference>
<keyword evidence="2" id="KW-0479">Metal-binding</keyword>
<dbReference type="InterPro" id="IPR002401">
    <property type="entry name" value="Cyt_P450_E_grp-I"/>
</dbReference>
<dbReference type="PRINTS" id="PR00385">
    <property type="entry name" value="P450"/>
</dbReference>
<dbReference type="Proteomes" id="UP000007148">
    <property type="component" value="Unassembled WGS sequence"/>
</dbReference>
<evidence type="ECO:0000313" key="4">
    <source>
        <dbReference type="EMBL" id="CCA69664.1"/>
    </source>
</evidence>
<dbReference type="HOGENOM" id="CLU_001570_25_2_1"/>
<comment type="cofactor">
    <cofactor evidence="2">
        <name>heme</name>
        <dbReference type="ChEBI" id="CHEBI:30413"/>
    </cofactor>
</comment>
<keyword evidence="2" id="KW-0349">Heme</keyword>
<dbReference type="EMBL" id="CAFZ01000060">
    <property type="protein sequence ID" value="CCA69664.1"/>
    <property type="molecule type" value="Genomic_DNA"/>
</dbReference>
<gene>
    <name evidence="4" type="ORF">PIIN_03603</name>
</gene>
<dbReference type="GO" id="GO:0004497">
    <property type="term" value="F:monooxygenase activity"/>
    <property type="evidence" value="ECO:0007669"/>
    <property type="project" value="UniProtKB-KW"/>
</dbReference>
<sequence>MAGSVIDHAHVWMGYLARPRELLARSYDGIWELISNGTLVYIPGLSKTIHIGPREVALGLAVGIPALSVTRYLVYFVTGYIKYRMQASKTGLPMVSVPYLETNIFFSNLVRTNTYKRLFGMLPSWSKRWARWVRPEWRWIAKYSIHADMGDIFQVVTPEQINVNIADADVLMDVLNRRTEFTKYQPINGIVAVFGENVLTVEHHDWTRHRKVIGPSFSESTNAIVWNETIRQASAMLRYWRNTPPSDHKLLLHSLKLVGLNVMSYVEFGIPLPFDHEKDVTVIGEMIGALIAPKWLLPLLGNEFGQMLDAKAAIDSYIHAILEREESAPGQNVSESGKETLISALVKANAEAMAEEATGSPRAGLSNSEILGNVYVMILAALDTTSTALQFALINLAIHQDKQAWLHEQLDKDLASAEVPLSADPATWEYDTLFRKLTGPMCVAYETLRTHPSIPATLRWTGSEPRTITWHEDPLKSPRHIVLPAQSVVVLNFVGVQYNPKYWGLDAAEYKPERWAMESYTHEEQKDQGIQPSAKFPGVRRPPRGAFLPWSEGFRACLGRRFAETQMAAVLAVLFSQYRCEIRQQPGETSEGAKRRAQRALDGATMQMSLAARDRIELVWVPRK</sequence>
<dbReference type="OMA" id="RTITWHE"/>
<dbReference type="eggNOG" id="KOG0157">
    <property type="taxonomic scope" value="Eukaryota"/>
</dbReference>